<evidence type="ECO:0000313" key="2">
    <source>
        <dbReference type="EMBL" id="TYA10208.1"/>
    </source>
</evidence>
<dbReference type="InterPro" id="IPR004360">
    <property type="entry name" value="Glyas_Fos-R_dOase_dom"/>
</dbReference>
<dbReference type="PANTHER" id="PTHR36503">
    <property type="entry name" value="BLR2520 PROTEIN"/>
    <property type="match status" value="1"/>
</dbReference>
<dbReference type="Gene3D" id="3.10.180.10">
    <property type="entry name" value="2,3-Dihydroxybiphenyl 1,2-Dioxygenase, domain 1"/>
    <property type="match status" value="2"/>
</dbReference>
<dbReference type="Pfam" id="PF00903">
    <property type="entry name" value="Glyoxalase"/>
    <property type="match status" value="2"/>
</dbReference>
<keyword evidence="3" id="KW-1185">Reference proteome</keyword>
<dbReference type="InterPro" id="IPR037523">
    <property type="entry name" value="VOC_core"/>
</dbReference>
<dbReference type="EMBL" id="VSDO01000006">
    <property type="protein sequence ID" value="TYA10208.1"/>
    <property type="molecule type" value="Genomic_DNA"/>
</dbReference>
<accession>A0A5D0CJX9</accession>
<name>A0A5D0CJX9_9BACL</name>
<sequence>MKNRESAIFESASISPLENRIASVFVHVTDLRKSAEWYSRLLGLPVFEERLNGGPVYWFEFKGTHLILDSNTANRQNPEWDESMKPRIMFKTSNLEEAYRYVLEKGETILEPEYHGTMAYFNFRDPEGNAQMVCWSASPAEDTEFITESPILPKIGGVFVDVKHIPETARWYSDLLGVPYDASAAGGAIYSVPMADGAALLLDRNGFMNGGAFTEPLYFETEHFDVALEYISRQGFQLTGEPGYFPDLKEAALLDPDGHRIIVAQMMS</sequence>
<dbReference type="PROSITE" id="PS51819">
    <property type="entry name" value="VOC"/>
    <property type="match status" value="1"/>
</dbReference>
<protein>
    <submittedName>
        <fullName evidence="2">VOC family protein</fullName>
    </submittedName>
</protein>
<organism evidence="2 3">
    <name type="scientific">Paenibacillus faecis</name>
    <dbReference type="NCBI Taxonomy" id="862114"/>
    <lineage>
        <taxon>Bacteria</taxon>
        <taxon>Bacillati</taxon>
        <taxon>Bacillota</taxon>
        <taxon>Bacilli</taxon>
        <taxon>Bacillales</taxon>
        <taxon>Paenibacillaceae</taxon>
        <taxon>Paenibacillus</taxon>
    </lineage>
</organism>
<feature type="domain" description="VOC" evidence="1">
    <location>
        <begin position="20"/>
        <end position="136"/>
    </location>
</feature>
<dbReference type="InterPro" id="IPR029068">
    <property type="entry name" value="Glyas_Bleomycin-R_OHBP_Dase"/>
</dbReference>
<evidence type="ECO:0000313" key="3">
    <source>
        <dbReference type="Proteomes" id="UP000325218"/>
    </source>
</evidence>
<proteinExistence type="predicted"/>
<dbReference type="Proteomes" id="UP000325218">
    <property type="component" value="Unassembled WGS sequence"/>
</dbReference>
<dbReference type="OrthoDB" id="2354281at2"/>
<dbReference type="PANTHER" id="PTHR36503:SF3">
    <property type="entry name" value="BLR0126 PROTEIN"/>
    <property type="match status" value="1"/>
</dbReference>
<reference evidence="2 3" key="1">
    <citation type="submission" date="2019-08" db="EMBL/GenBank/DDBJ databases">
        <title>Genome sequencing of Paenibacillus faecis DSM 23593(T).</title>
        <authorList>
            <person name="Kook J.-K."/>
            <person name="Park S.-N."/>
            <person name="Lim Y.K."/>
        </authorList>
    </citation>
    <scope>NUCLEOTIDE SEQUENCE [LARGE SCALE GENOMIC DNA]</scope>
    <source>
        <strain evidence="2 3">DSM 23593</strain>
    </source>
</reference>
<dbReference type="AlphaFoldDB" id="A0A5D0CJX9"/>
<comment type="caution">
    <text evidence="2">The sequence shown here is derived from an EMBL/GenBank/DDBJ whole genome shotgun (WGS) entry which is preliminary data.</text>
</comment>
<gene>
    <name evidence="2" type="ORF">FRY98_26855</name>
</gene>
<evidence type="ECO:0000259" key="1">
    <source>
        <dbReference type="PROSITE" id="PS51819"/>
    </source>
</evidence>
<dbReference type="SUPFAM" id="SSF54593">
    <property type="entry name" value="Glyoxalase/Bleomycin resistance protein/Dihydroxybiphenyl dioxygenase"/>
    <property type="match status" value="2"/>
</dbReference>